<dbReference type="Gene3D" id="1.10.472.20">
    <property type="entry name" value="Nitrile hydratase, beta subunit"/>
    <property type="match status" value="1"/>
</dbReference>
<dbReference type="EMBL" id="CAEZSR010000008">
    <property type="protein sequence ID" value="CAB4542408.1"/>
    <property type="molecule type" value="Genomic_DNA"/>
</dbReference>
<protein>
    <recommendedName>
        <fullName evidence="3">nitrile hydratase</fullName>
        <ecNumber evidence="3">4.2.1.84</ecNumber>
    </recommendedName>
</protein>
<comment type="function">
    <text evidence="1">NHase catalyzes the hydration of various nitrile compounds to the corresponding amides.</text>
</comment>
<evidence type="ECO:0000259" key="8">
    <source>
        <dbReference type="Pfam" id="PF21006"/>
    </source>
</evidence>
<dbReference type="GO" id="GO:0046914">
    <property type="term" value="F:transition metal ion binding"/>
    <property type="evidence" value="ECO:0007669"/>
    <property type="project" value="InterPro"/>
</dbReference>
<evidence type="ECO:0000259" key="7">
    <source>
        <dbReference type="Pfam" id="PF02211"/>
    </source>
</evidence>
<gene>
    <name evidence="9" type="ORF">UFOPK1493_00401</name>
</gene>
<comment type="catalytic activity">
    <reaction evidence="5">
        <text>an aliphatic primary amide = an aliphatic nitrile + H2O</text>
        <dbReference type="Rhea" id="RHEA:12673"/>
        <dbReference type="ChEBI" id="CHEBI:15377"/>
        <dbReference type="ChEBI" id="CHEBI:65285"/>
        <dbReference type="ChEBI" id="CHEBI:80291"/>
        <dbReference type="EC" id="4.2.1.84"/>
    </reaction>
</comment>
<dbReference type="SUPFAM" id="SSF50090">
    <property type="entry name" value="Electron transport accessory proteins"/>
    <property type="match status" value="1"/>
</dbReference>
<comment type="similarity">
    <text evidence="2">Belongs to the nitrile hydratase subunit beta family.</text>
</comment>
<dbReference type="EC" id="4.2.1.84" evidence="3"/>
<sequence>MNGPHDLGGMHGFGPVAPERERDEPVFHAPWEGRALALTLAVGALGHWNIDRSRHTRESLPPAVYLGSSYYEIWTSGLEQLLREEGLVGDDELRAGRSLRDPAPTRRPPLPGADAAGSLTARSTYERPAPHPARFAVGDRVRAVNVHVAGHTRLPRYVRGHAGTVESVRGVFVFPDANAHGHGPDPQWCYTVVFEANELWGASADPRSTVSVDAFEPYLEPSS</sequence>
<reference evidence="9" key="1">
    <citation type="submission" date="2020-05" db="EMBL/GenBank/DDBJ databases">
        <authorList>
            <person name="Chiriac C."/>
            <person name="Salcher M."/>
            <person name="Ghai R."/>
            <person name="Kavagutti S V."/>
        </authorList>
    </citation>
    <scope>NUCLEOTIDE SEQUENCE</scope>
</reference>
<evidence type="ECO:0000256" key="3">
    <source>
        <dbReference type="ARBA" id="ARBA00013079"/>
    </source>
</evidence>
<dbReference type="InterPro" id="IPR042262">
    <property type="entry name" value="CN_hydtase_beta_C"/>
</dbReference>
<dbReference type="AlphaFoldDB" id="A0A6J6BW71"/>
<dbReference type="Pfam" id="PF02211">
    <property type="entry name" value="NHase_beta_C"/>
    <property type="match status" value="1"/>
</dbReference>
<feature type="region of interest" description="Disordered" evidence="6">
    <location>
        <begin position="95"/>
        <end position="131"/>
    </location>
</feature>
<evidence type="ECO:0000256" key="5">
    <source>
        <dbReference type="ARBA" id="ARBA00044877"/>
    </source>
</evidence>
<dbReference type="Gene3D" id="2.30.30.50">
    <property type="match status" value="1"/>
</dbReference>
<dbReference type="NCBIfam" id="TIGR03888">
    <property type="entry name" value="nitrile_beta"/>
    <property type="match status" value="1"/>
</dbReference>
<feature type="compositionally biased region" description="Basic and acidic residues" evidence="6">
    <location>
        <begin position="95"/>
        <end position="104"/>
    </location>
</feature>
<dbReference type="InterPro" id="IPR049054">
    <property type="entry name" value="CN_hydtase_beta-like_N"/>
</dbReference>
<dbReference type="InterPro" id="IPR008990">
    <property type="entry name" value="Elect_transpt_acc-like_dom_sf"/>
</dbReference>
<dbReference type="GO" id="GO:0018822">
    <property type="term" value="F:nitrile hydratase activity"/>
    <property type="evidence" value="ECO:0007669"/>
    <property type="project" value="UniProtKB-EC"/>
</dbReference>
<name>A0A6J6BW71_9ZZZZ</name>
<evidence type="ECO:0000256" key="6">
    <source>
        <dbReference type="SAM" id="MobiDB-lite"/>
    </source>
</evidence>
<evidence type="ECO:0000256" key="1">
    <source>
        <dbReference type="ARBA" id="ARBA00004042"/>
    </source>
</evidence>
<dbReference type="InterPro" id="IPR003168">
    <property type="entry name" value="Nitrile_hydratase_bsu"/>
</dbReference>
<organism evidence="9">
    <name type="scientific">freshwater metagenome</name>
    <dbReference type="NCBI Taxonomy" id="449393"/>
    <lineage>
        <taxon>unclassified sequences</taxon>
        <taxon>metagenomes</taxon>
        <taxon>ecological metagenomes</taxon>
    </lineage>
</organism>
<dbReference type="Pfam" id="PF21006">
    <property type="entry name" value="NHase_beta_N"/>
    <property type="match status" value="1"/>
</dbReference>
<feature type="domain" description="Nitrile hydratase beta subunit-like N-terminal" evidence="8">
    <location>
        <begin position="1"/>
        <end position="100"/>
    </location>
</feature>
<evidence type="ECO:0000256" key="4">
    <source>
        <dbReference type="ARBA" id="ARBA00023239"/>
    </source>
</evidence>
<proteinExistence type="inferred from homology"/>
<evidence type="ECO:0000256" key="2">
    <source>
        <dbReference type="ARBA" id="ARBA00009098"/>
    </source>
</evidence>
<dbReference type="InterPro" id="IPR024690">
    <property type="entry name" value="CN_hydtase_beta_dom_C"/>
</dbReference>
<keyword evidence="4" id="KW-0456">Lyase</keyword>
<evidence type="ECO:0000313" key="9">
    <source>
        <dbReference type="EMBL" id="CAB4542408.1"/>
    </source>
</evidence>
<dbReference type="PIRSF" id="PIRSF001427">
    <property type="entry name" value="NHase_beta"/>
    <property type="match status" value="1"/>
</dbReference>
<accession>A0A6J6BW71</accession>
<feature type="domain" description="Nitrile hydratase beta subunit" evidence="7">
    <location>
        <begin position="126"/>
        <end position="221"/>
    </location>
</feature>